<feature type="domain" description="PH" evidence="9">
    <location>
        <begin position="192"/>
        <end position="289"/>
    </location>
</feature>
<dbReference type="Proteomes" id="UP001211907">
    <property type="component" value="Unassembled WGS sequence"/>
</dbReference>
<feature type="compositionally biased region" description="Basic and acidic residues" evidence="8">
    <location>
        <begin position="377"/>
        <end position="386"/>
    </location>
</feature>
<evidence type="ECO:0000256" key="5">
    <source>
        <dbReference type="ARBA" id="ARBA00048679"/>
    </source>
</evidence>
<dbReference type="SUPFAM" id="SSF56112">
    <property type="entry name" value="Protein kinase-like (PK-like)"/>
    <property type="match status" value="1"/>
</dbReference>
<sequence>MLRVVQRFRHSAGTYTCSVSVRSWAAFTSATTPSPTAGANPDLVSTLKNALKESMKASDKPKVLVLKSLLSEITYATKATNNTESAETILLKAIKKRRDASTEYRKGGRPELSEVEDKEIAIINAYLPRQLTPSEIDAIVDSVATRLNASSLKDLGKMMKTLESEIIQGSATRQAISESARKSLRPEEMNGFVVREGFVTMKEDEGMRAFLWTKRWLVLREQTLAVYKNAAATQSLVMIILRDVISVQRSELRGFSLEIAMKGQKSYNIACKSDEEVYAWIDDIYQRCPALGIGLPTNFVHEVHVGVDDDGLFRGLPEEWKGLLEASALGKSNAMKQNPQAVIDALAFYTGNMAGAGRLDDAYDTDYIVYEDDDLASRSRTAEGKRRPPPAVRKLQSSNMRASESTVPSSTARVSEFDIGAPSSAPPSSGSRPYNNNNRPTRLASQNAFNDAETSRSRRVSSLAPSTITSASSQNTIFSPESSPSPRVMGAARSTSASRERPPRRDLGKDARRVISESRSKRAESADRDQSSNKPILPPAITARSESADMDKPQRRDHRGREKYAETTKPKENDSPVLKPKENESPVSAASAKAREKAENRKKDVNGKLSDSEAMEKLITPGDPNLLYRKVKKVGEGASGKVYLSRNLHDPSAPTVAVKEMALNKQPRKDLLLNEILIMKECMHPNIVQYVDSYLVGGDLWLIIKGLIHLHKRGVIHRDIKSDNVLIGKDGSIKLIKTADFGYSAKLTVTRQQRATLVGTPYWMAPEVVKRLPYGSKVDIWSTGILAIECIEGEPPYMDEDHLQAIYLIAANGTPTLKDPDSLSSVFKSFLGSCLEVDVELRASGKDLLNVSCKLHQKKDKF</sequence>
<accession>A0AAD5T9P6</accession>
<evidence type="ECO:0000256" key="7">
    <source>
        <dbReference type="RuleBase" id="RU365099"/>
    </source>
</evidence>
<comment type="catalytic activity">
    <reaction evidence="5">
        <text>L-seryl-[protein] + ATP = O-phospho-L-seryl-[protein] + ADP + H(+)</text>
        <dbReference type="Rhea" id="RHEA:17989"/>
        <dbReference type="Rhea" id="RHEA-COMP:9863"/>
        <dbReference type="Rhea" id="RHEA-COMP:11604"/>
        <dbReference type="ChEBI" id="CHEBI:15378"/>
        <dbReference type="ChEBI" id="CHEBI:29999"/>
        <dbReference type="ChEBI" id="CHEBI:30616"/>
        <dbReference type="ChEBI" id="CHEBI:83421"/>
        <dbReference type="ChEBI" id="CHEBI:456216"/>
        <dbReference type="EC" id="2.7.11.1"/>
    </reaction>
</comment>
<evidence type="ECO:0000256" key="1">
    <source>
        <dbReference type="ARBA" id="ARBA00008874"/>
    </source>
</evidence>
<evidence type="ECO:0000256" key="2">
    <source>
        <dbReference type="ARBA" id="ARBA00022741"/>
    </source>
</evidence>
<dbReference type="InterPro" id="IPR017441">
    <property type="entry name" value="Protein_kinase_ATP_BS"/>
</dbReference>
<organism evidence="12 13">
    <name type="scientific">Physocladia obscura</name>
    <dbReference type="NCBI Taxonomy" id="109957"/>
    <lineage>
        <taxon>Eukaryota</taxon>
        <taxon>Fungi</taxon>
        <taxon>Fungi incertae sedis</taxon>
        <taxon>Chytridiomycota</taxon>
        <taxon>Chytridiomycota incertae sedis</taxon>
        <taxon>Chytridiomycetes</taxon>
        <taxon>Chytridiales</taxon>
        <taxon>Chytriomycetaceae</taxon>
        <taxon>Physocladia</taxon>
    </lineage>
</organism>
<evidence type="ECO:0000256" key="8">
    <source>
        <dbReference type="SAM" id="MobiDB-lite"/>
    </source>
</evidence>
<dbReference type="Pfam" id="PF00069">
    <property type="entry name" value="Pkinase"/>
    <property type="match status" value="1"/>
</dbReference>
<feature type="compositionally biased region" description="Basic and acidic residues" evidence="8">
    <location>
        <begin position="498"/>
        <end position="531"/>
    </location>
</feature>
<dbReference type="PROSITE" id="PS00107">
    <property type="entry name" value="PROTEIN_KINASE_ATP"/>
    <property type="match status" value="1"/>
</dbReference>
<dbReference type="PROSITE" id="PS50011">
    <property type="entry name" value="PROTEIN_KINASE_DOM"/>
    <property type="match status" value="1"/>
</dbReference>
<comment type="similarity">
    <text evidence="1">Belongs to the protein kinase superfamily. STE Ser/Thr protein kinase family. STE20 subfamily.</text>
</comment>
<evidence type="ECO:0000259" key="10">
    <source>
        <dbReference type="PROSITE" id="PS50011"/>
    </source>
</evidence>
<dbReference type="Gene3D" id="2.30.29.30">
    <property type="entry name" value="Pleckstrin-homology domain (PH domain)/Phosphotyrosine-binding domain (PTB)"/>
    <property type="match status" value="1"/>
</dbReference>
<dbReference type="PROSITE" id="PS50003">
    <property type="entry name" value="PH_DOMAIN"/>
    <property type="match status" value="1"/>
</dbReference>
<dbReference type="InterPro" id="IPR001849">
    <property type="entry name" value="PH_domain"/>
</dbReference>
<feature type="domain" description="Protein kinase" evidence="10">
    <location>
        <begin position="628"/>
        <end position="862"/>
    </location>
</feature>
<dbReference type="Pfam" id="PF00169">
    <property type="entry name" value="PH"/>
    <property type="match status" value="1"/>
</dbReference>
<feature type="domain" description="CRIB" evidence="11">
    <location>
        <begin position="293"/>
        <end position="306"/>
    </location>
</feature>
<dbReference type="Gene3D" id="1.10.10.410">
    <property type="match status" value="1"/>
</dbReference>
<dbReference type="InterPro" id="IPR008271">
    <property type="entry name" value="Ser/Thr_kinase_AS"/>
</dbReference>
<evidence type="ECO:0000313" key="13">
    <source>
        <dbReference type="Proteomes" id="UP001211907"/>
    </source>
</evidence>
<gene>
    <name evidence="12" type="primary">CLA4_6</name>
    <name evidence="7" type="synonym">AIM41</name>
    <name evidence="12" type="ORF">HK100_010374</name>
</gene>
<dbReference type="InterPro" id="IPR036936">
    <property type="entry name" value="CRIB_dom_sf"/>
</dbReference>
<dbReference type="SUPFAM" id="SSF89095">
    <property type="entry name" value="GatB/YqeY motif"/>
    <property type="match status" value="1"/>
</dbReference>
<dbReference type="SMART" id="SM00220">
    <property type="entry name" value="S_TKc"/>
    <property type="match status" value="1"/>
</dbReference>
<dbReference type="SMART" id="SM00233">
    <property type="entry name" value="PH"/>
    <property type="match status" value="1"/>
</dbReference>
<dbReference type="SUPFAM" id="SSF50729">
    <property type="entry name" value="PH domain-like"/>
    <property type="match status" value="1"/>
</dbReference>
<dbReference type="GO" id="GO:0005739">
    <property type="term" value="C:mitochondrion"/>
    <property type="evidence" value="ECO:0007669"/>
    <property type="project" value="UniProtKB-SubCell"/>
</dbReference>
<dbReference type="InterPro" id="IPR000719">
    <property type="entry name" value="Prot_kinase_dom"/>
</dbReference>
<dbReference type="InterPro" id="IPR000095">
    <property type="entry name" value="CRIB_dom"/>
</dbReference>
<dbReference type="PROSITE" id="PS50108">
    <property type="entry name" value="CRIB"/>
    <property type="match status" value="1"/>
</dbReference>
<protein>
    <recommendedName>
        <fullName evidence="7">Altered inheritance of mitochondria protein 41</fullName>
    </recommendedName>
</protein>
<keyword evidence="12" id="KW-0808">Transferase</keyword>
<comment type="caution">
    <text evidence="12">The sequence shown here is derived from an EMBL/GenBank/DDBJ whole genome shotgun (WGS) entry which is preliminary data.</text>
</comment>
<dbReference type="Gene3D" id="1.10.1510.10">
    <property type="entry name" value="Uncharacterised protein YqeY/AIM41 PF09424, N-terminal domain"/>
    <property type="match status" value="1"/>
</dbReference>
<dbReference type="InterPro" id="IPR051931">
    <property type="entry name" value="PAK3-like"/>
</dbReference>
<feature type="compositionally biased region" description="Polar residues" evidence="8">
    <location>
        <begin position="395"/>
        <end position="413"/>
    </location>
</feature>
<dbReference type="InterPro" id="IPR003789">
    <property type="entry name" value="Asn/Gln_tRNA_amidoTrase-B-like"/>
</dbReference>
<feature type="compositionally biased region" description="Basic and acidic residues" evidence="8">
    <location>
        <begin position="546"/>
        <end position="584"/>
    </location>
</feature>
<name>A0AAD5T9P6_9FUNG</name>
<dbReference type="PANTHER" id="PTHR45832:SF22">
    <property type="entry name" value="SERINE_THREONINE-PROTEIN KINASE SAMKA-RELATED"/>
    <property type="match status" value="1"/>
</dbReference>
<comment type="subcellular location">
    <subcellularLocation>
        <location evidence="7">Mitochondrion</location>
    </subcellularLocation>
</comment>
<dbReference type="PANTHER" id="PTHR45832">
    <property type="entry name" value="SERINE/THREONINE-PROTEIN KINASE SAMKA-RELATED-RELATED"/>
    <property type="match status" value="1"/>
</dbReference>
<dbReference type="InterPro" id="IPR023168">
    <property type="entry name" value="GatB_Yqey_C_2"/>
</dbReference>
<reference evidence="12" key="1">
    <citation type="submission" date="2020-05" db="EMBL/GenBank/DDBJ databases">
        <title>Phylogenomic resolution of chytrid fungi.</title>
        <authorList>
            <person name="Stajich J.E."/>
            <person name="Amses K."/>
            <person name="Simmons R."/>
            <person name="Seto K."/>
            <person name="Myers J."/>
            <person name="Bonds A."/>
            <person name="Quandt C.A."/>
            <person name="Barry K."/>
            <person name="Liu P."/>
            <person name="Grigoriev I."/>
            <person name="Longcore J.E."/>
            <person name="James T.Y."/>
        </authorList>
    </citation>
    <scope>NUCLEOTIDE SEQUENCE</scope>
    <source>
        <strain evidence="12">JEL0513</strain>
    </source>
</reference>
<evidence type="ECO:0000259" key="11">
    <source>
        <dbReference type="PROSITE" id="PS50108"/>
    </source>
</evidence>
<keyword evidence="13" id="KW-1185">Reference proteome</keyword>
<feature type="compositionally biased region" description="Low complexity" evidence="8">
    <location>
        <begin position="420"/>
        <end position="431"/>
    </location>
</feature>
<keyword evidence="2 6" id="KW-0547">Nucleotide-binding</keyword>
<feature type="region of interest" description="Disordered" evidence="8">
    <location>
        <begin position="377"/>
        <end position="616"/>
    </location>
</feature>
<dbReference type="InterPro" id="IPR019004">
    <property type="entry name" value="YqeY/Aim41"/>
</dbReference>
<evidence type="ECO:0000313" key="12">
    <source>
        <dbReference type="EMBL" id="KAJ3140116.1"/>
    </source>
</evidence>
<dbReference type="SMART" id="SM00285">
    <property type="entry name" value="PBD"/>
    <property type="match status" value="1"/>
</dbReference>
<dbReference type="PROSITE" id="PS00108">
    <property type="entry name" value="PROTEIN_KINASE_ST"/>
    <property type="match status" value="1"/>
</dbReference>
<dbReference type="CDD" id="cd13279">
    <property type="entry name" value="PH_Cla4_Ste20"/>
    <property type="match status" value="1"/>
</dbReference>
<proteinExistence type="inferred from homology"/>
<dbReference type="AlphaFoldDB" id="A0AAD5T9P6"/>
<dbReference type="Pfam" id="PF00786">
    <property type="entry name" value="PBD"/>
    <property type="match status" value="1"/>
</dbReference>
<dbReference type="InterPro" id="IPR042184">
    <property type="entry name" value="YqeY/Aim41_N"/>
</dbReference>
<keyword evidence="7" id="KW-0496">Mitochondrion</keyword>
<evidence type="ECO:0000256" key="3">
    <source>
        <dbReference type="ARBA" id="ARBA00022840"/>
    </source>
</evidence>
<dbReference type="Gene3D" id="1.10.510.10">
    <property type="entry name" value="Transferase(Phosphotransferase) domain 1"/>
    <property type="match status" value="1"/>
</dbReference>
<comment type="similarity">
    <text evidence="7">Belongs to the AIM41 family.</text>
</comment>
<dbReference type="GO" id="GO:0005524">
    <property type="term" value="F:ATP binding"/>
    <property type="evidence" value="ECO:0007669"/>
    <property type="project" value="UniProtKB-UniRule"/>
</dbReference>
<evidence type="ECO:0000256" key="6">
    <source>
        <dbReference type="PROSITE-ProRule" id="PRU10141"/>
    </source>
</evidence>
<dbReference type="InterPro" id="IPR011993">
    <property type="entry name" value="PH-like_dom_sf"/>
</dbReference>
<evidence type="ECO:0000256" key="4">
    <source>
        <dbReference type="ARBA" id="ARBA00047899"/>
    </source>
</evidence>
<dbReference type="EMBL" id="JADGJH010000057">
    <property type="protein sequence ID" value="KAJ3140116.1"/>
    <property type="molecule type" value="Genomic_DNA"/>
</dbReference>
<evidence type="ECO:0000259" key="9">
    <source>
        <dbReference type="PROSITE" id="PS50003"/>
    </source>
</evidence>
<comment type="catalytic activity">
    <reaction evidence="4">
        <text>L-threonyl-[protein] + ATP = O-phospho-L-threonyl-[protein] + ADP + H(+)</text>
        <dbReference type="Rhea" id="RHEA:46608"/>
        <dbReference type="Rhea" id="RHEA-COMP:11060"/>
        <dbReference type="Rhea" id="RHEA-COMP:11605"/>
        <dbReference type="ChEBI" id="CHEBI:15378"/>
        <dbReference type="ChEBI" id="CHEBI:30013"/>
        <dbReference type="ChEBI" id="CHEBI:30616"/>
        <dbReference type="ChEBI" id="CHEBI:61977"/>
        <dbReference type="ChEBI" id="CHEBI:456216"/>
        <dbReference type="EC" id="2.7.11.1"/>
    </reaction>
</comment>
<dbReference type="Pfam" id="PF09424">
    <property type="entry name" value="YqeY"/>
    <property type="match status" value="1"/>
</dbReference>
<keyword evidence="12" id="KW-0418">Kinase</keyword>
<dbReference type="GO" id="GO:0016884">
    <property type="term" value="F:carbon-nitrogen ligase activity, with glutamine as amido-N-donor"/>
    <property type="evidence" value="ECO:0007669"/>
    <property type="project" value="UniProtKB-UniRule"/>
</dbReference>
<dbReference type="Gene3D" id="3.90.810.10">
    <property type="entry name" value="CRIB domain"/>
    <property type="match status" value="1"/>
</dbReference>
<keyword evidence="3 6" id="KW-0067">ATP-binding</keyword>
<dbReference type="Gene3D" id="3.30.200.20">
    <property type="entry name" value="Phosphorylase Kinase, domain 1"/>
    <property type="match status" value="1"/>
</dbReference>
<feature type="compositionally biased region" description="Polar residues" evidence="8">
    <location>
        <begin position="463"/>
        <end position="485"/>
    </location>
</feature>
<feature type="compositionally biased region" description="Basic and acidic residues" evidence="8">
    <location>
        <begin position="593"/>
        <end position="616"/>
    </location>
</feature>
<feature type="compositionally biased region" description="Polar residues" evidence="8">
    <location>
        <begin position="432"/>
        <end position="449"/>
    </location>
</feature>
<feature type="binding site" evidence="6">
    <location>
        <position position="659"/>
    </location>
    <ligand>
        <name>ATP</name>
        <dbReference type="ChEBI" id="CHEBI:30616"/>
    </ligand>
</feature>
<dbReference type="InterPro" id="IPR011009">
    <property type="entry name" value="Kinase-like_dom_sf"/>
</dbReference>
<dbReference type="GO" id="GO:0004674">
    <property type="term" value="F:protein serine/threonine kinase activity"/>
    <property type="evidence" value="ECO:0007669"/>
    <property type="project" value="UniProtKB-EC"/>
</dbReference>